<dbReference type="GO" id="GO:0015031">
    <property type="term" value="P:protein transport"/>
    <property type="evidence" value="ECO:0007669"/>
    <property type="project" value="UniProtKB-KW"/>
</dbReference>
<dbReference type="GO" id="GO:0005737">
    <property type="term" value="C:cytoplasm"/>
    <property type="evidence" value="ECO:0007669"/>
    <property type="project" value="UniProtKB-SubCell"/>
</dbReference>
<evidence type="ECO:0000256" key="4">
    <source>
        <dbReference type="ARBA" id="ARBA00022927"/>
    </source>
</evidence>
<dbReference type="STRING" id="155417.A0A4Q4T8I7"/>
<dbReference type="GO" id="GO:0034058">
    <property type="term" value="P:endosomal vesicle fusion"/>
    <property type="evidence" value="ECO:0007669"/>
    <property type="project" value="TreeGrafter"/>
</dbReference>
<feature type="region of interest" description="Disordered" evidence="5">
    <location>
        <begin position="1284"/>
        <end position="1326"/>
    </location>
</feature>
<dbReference type="GO" id="GO:0016020">
    <property type="term" value="C:membrane"/>
    <property type="evidence" value="ECO:0007669"/>
    <property type="project" value="TreeGrafter"/>
</dbReference>
<dbReference type="InterPro" id="IPR032914">
    <property type="entry name" value="Vam6/VPS39/TRAP1"/>
</dbReference>
<gene>
    <name evidence="7" type="ORF">DL764_005555</name>
</gene>
<protein>
    <recommendedName>
        <fullName evidence="6">CNH domain-containing protein</fullName>
    </recommendedName>
</protein>
<dbReference type="InterPro" id="IPR001180">
    <property type="entry name" value="CNH_dom"/>
</dbReference>
<proteinExistence type="predicted"/>
<organism evidence="7 8">
    <name type="scientific">Monosporascus ibericus</name>
    <dbReference type="NCBI Taxonomy" id="155417"/>
    <lineage>
        <taxon>Eukaryota</taxon>
        <taxon>Fungi</taxon>
        <taxon>Dikarya</taxon>
        <taxon>Ascomycota</taxon>
        <taxon>Pezizomycotina</taxon>
        <taxon>Sordariomycetes</taxon>
        <taxon>Xylariomycetidae</taxon>
        <taxon>Xylariales</taxon>
        <taxon>Xylariales incertae sedis</taxon>
        <taxon>Monosporascus</taxon>
    </lineage>
</organism>
<sequence length="1326" mass="146748">MTSHAQGGEIRPKGAGPFVLRPLFTNVPLSADRTRDVIKINCVEYLDHNLYVGTSDSELLHFVQIPPDPNDRSGNPEPTYILASRQRPAFAETSSGSRPGVQQILLLPRVAKACILCNWTVTFYSLPELSPVFGTTQVKNCNWIGGVDLNELAPDSEPRDPHGVTVLLSLNRRIQVVRIGEDARVIKKIDFAGSTISIRRESIACVADSRSYALLEIDHQLKIPLMSISSLDEAQPGNVVGQAQDISGSTGGGLLRSNSSTQAHGHAENSEHASHRRGTSLGDFITGAHRRQEQRSNVGDESVFQQPSPPEPATSPKPPDIAIQGEGLAAKGASESQEIPPPPPPKNPPVFLKPLVASPTPEEFLLVTGTGPLDPGIGMFVNLDGDPTRPTIEFDRYPKEIVVDGGSSDLSSSRPSLGGEEEGYVLASMDRDFEDGVHHGLEIQRWDVNAAEAEPIKYWLEPPVTDSSMPKHLGIRAFIGSDDTYFPEITKKLSRKRFKPFSSSSINSSTMSLKSADSRTAPSLERISKERELFERDSDSQSDDILPDGWENSRNAEEEDFARRLAGTTARLAVWSGSNIWWAMRNPLILQLDAELDAASGRPDRSSIDRREIFAILDSFRDRDAKSELEFLTFNYIRQRAGLLLLTNFIKSEGSLFSEPDLRTMEEILVDGLLDPRVVLSLIPGVRNEVIETRRGIWIFGGVKSTAEQFILKSEFDKGSSSLGLLSPSILQFLRRFLTAWRRKKGFGSIPDESEVFRTVDAALLAVLLELDKKSPPGLARGPSIRSELYELVDNGVDCFHRAETLIESYHRLFVLSRLYQSRKMSSEVLSTWRRIVEGERDDGGELRDGEQRVREYLTKISNRALVQENGIWLANRNPKLGVQVFAEDRGRAHKFEPTSVVQMLREQAPDAVRYYLEYLVFGKGYAVYVDELITYYLDVVITRLRTSAEARATVMSTYEAYRALRPPKPTYRQFLTDNASAEDEAWASRLRLLELLGGVYDYDAAAIRERVAGLSSVAEDLLVPETIILDGRERRHENALRLLVHRLGDYDTAVAYCFRGGASIYGSSIYQATPRPSANATTTTPSSGGGSRRRHSSHEPPTEAQQAHLFRALLGEFLRLGDEGDGAEQAGLLLERFGAWFDAAEVLALVPDAWGIDLVAGFLVKALRRLVAERREAEVARNLSSAQYLRTQHELVVRVDEKGPSVETLRTLPTGAETSSKTTTTTTTSSRDFLKEDQAWHRMTSRPVSDSTGARILDAGDGGWRMAFRGDGEVERRSRLRYHPRHHATAAPSGNRRGSGLPGTADAQARAARAARGQGTVTAHR</sequence>
<dbReference type="OrthoDB" id="5325112at2759"/>
<keyword evidence="3" id="KW-0963">Cytoplasm</keyword>
<dbReference type="GO" id="GO:0006914">
    <property type="term" value="P:autophagy"/>
    <property type="evidence" value="ECO:0007669"/>
    <property type="project" value="TreeGrafter"/>
</dbReference>
<dbReference type="PROSITE" id="PS50219">
    <property type="entry name" value="CNH"/>
    <property type="match status" value="1"/>
</dbReference>
<keyword evidence="8" id="KW-1185">Reference proteome</keyword>
<comment type="caution">
    <text evidence="7">The sequence shown here is derived from an EMBL/GenBank/DDBJ whole genome shotgun (WGS) entry which is preliminary data.</text>
</comment>
<dbReference type="PANTHER" id="PTHR12894">
    <property type="entry name" value="CNH DOMAIN CONTAINING"/>
    <property type="match status" value="1"/>
</dbReference>
<evidence type="ECO:0000256" key="1">
    <source>
        <dbReference type="ARBA" id="ARBA00004496"/>
    </source>
</evidence>
<comment type="subcellular location">
    <subcellularLocation>
        <location evidence="1">Cytoplasm</location>
    </subcellularLocation>
</comment>
<feature type="compositionally biased region" description="Polar residues" evidence="5">
    <location>
        <begin position="295"/>
        <end position="306"/>
    </location>
</feature>
<evidence type="ECO:0000256" key="3">
    <source>
        <dbReference type="ARBA" id="ARBA00022490"/>
    </source>
</evidence>
<accession>A0A4Q4T8I7</accession>
<feature type="compositionally biased region" description="Basic and acidic residues" evidence="5">
    <location>
        <begin position="530"/>
        <end position="539"/>
    </location>
</feature>
<evidence type="ECO:0000313" key="7">
    <source>
        <dbReference type="EMBL" id="RYP02835.1"/>
    </source>
</evidence>
<keyword evidence="4" id="KW-0653">Protein transport</keyword>
<dbReference type="PANTHER" id="PTHR12894:SF27">
    <property type="entry name" value="TRANSFORMING GROWTH FACTOR-BETA RECEPTOR-ASSOCIATED PROTEIN 1"/>
    <property type="match status" value="1"/>
</dbReference>
<evidence type="ECO:0000256" key="5">
    <source>
        <dbReference type="SAM" id="MobiDB-lite"/>
    </source>
</evidence>
<feature type="compositionally biased region" description="Low complexity" evidence="5">
    <location>
        <begin position="1304"/>
        <end position="1326"/>
    </location>
</feature>
<feature type="domain" description="CNH" evidence="6">
    <location>
        <begin position="37"/>
        <end position="456"/>
    </location>
</feature>
<evidence type="ECO:0000256" key="2">
    <source>
        <dbReference type="ARBA" id="ARBA00022448"/>
    </source>
</evidence>
<evidence type="ECO:0000313" key="8">
    <source>
        <dbReference type="Proteomes" id="UP000293360"/>
    </source>
</evidence>
<reference evidence="7 8" key="1">
    <citation type="submission" date="2018-06" db="EMBL/GenBank/DDBJ databases">
        <title>Complete Genomes of Monosporascus.</title>
        <authorList>
            <person name="Robinson A.J."/>
            <person name="Natvig D.O."/>
        </authorList>
    </citation>
    <scope>NUCLEOTIDE SEQUENCE [LARGE SCALE GENOMIC DNA]</scope>
    <source>
        <strain evidence="7 8">CBS 110550</strain>
    </source>
</reference>
<keyword evidence="2" id="KW-0813">Transport</keyword>
<dbReference type="EMBL" id="QJNU01000297">
    <property type="protein sequence ID" value="RYP02835.1"/>
    <property type="molecule type" value="Genomic_DNA"/>
</dbReference>
<feature type="compositionally biased region" description="Pro residues" evidence="5">
    <location>
        <begin position="307"/>
        <end position="319"/>
    </location>
</feature>
<feature type="region of interest" description="Disordered" evidence="5">
    <location>
        <begin position="530"/>
        <end position="551"/>
    </location>
</feature>
<feature type="region of interest" description="Disordered" evidence="5">
    <location>
        <begin position="1075"/>
        <end position="1105"/>
    </location>
</feature>
<feature type="compositionally biased region" description="Pro residues" evidence="5">
    <location>
        <begin position="339"/>
        <end position="348"/>
    </location>
</feature>
<feature type="region of interest" description="Disordered" evidence="5">
    <location>
        <begin position="241"/>
        <end position="350"/>
    </location>
</feature>
<feature type="compositionally biased region" description="Low complexity" evidence="5">
    <location>
        <begin position="1075"/>
        <end position="1087"/>
    </location>
</feature>
<evidence type="ECO:0000259" key="6">
    <source>
        <dbReference type="PROSITE" id="PS50219"/>
    </source>
</evidence>
<name>A0A4Q4T8I7_9PEZI</name>
<dbReference type="Proteomes" id="UP000293360">
    <property type="component" value="Unassembled WGS sequence"/>
</dbReference>